<evidence type="ECO:0000259" key="1">
    <source>
        <dbReference type="Pfam" id="PF12706"/>
    </source>
</evidence>
<dbReference type="Gene3D" id="3.60.15.10">
    <property type="entry name" value="Ribonuclease Z/Hydroxyacylglutathione hydrolase-like"/>
    <property type="match status" value="1"/>
</dbReference>
<protein>
    <submittedName>
        <fullName evidence="2">DNA polymerase beta superfamily protein</fullName>
    </submittedName>
</protein>
<dbReference type="PANTHER" id="PTHR34817:SF1">
    <property type="entry name" value="NUCLEOTIDYLTRANSFERASE"/>
    <property type="match status" value="1"/>
</dbReference>
<dbReference type="SUPFAM" id="SSF56281">
    <property type="entry name" value="Metallo-hydrolase/oxidoreductase"/>
    <property type="match status" value="1"/>
</dbReference>
<feature type="domain" description="Metallo-beta-lactamase" evidence="1">
    <location>
        <begin position="27"/>
        <end position="132"/>
    </location>
</feature>
<proteinExistence type="predicted"/>
<comment type="caution">
    <text evidence="2">The sequence shown here is derived from an EMBL/GenBank/DDBJ whole genome shotgun (WGS) entry which is preliminary data.</text>
</comment>
<dbReference type="InterPro" id="IPR018775">
    <property type="entry name" value="RlaP"/>
</dbReference>
<keyword evidence="3" id="KW-1185">Reference proteome</keyword>
<organism evidence="2 3">
    <name type="scientific">Deinococcus lacus</name>
    <dbReference type="NCBI Taxonomy" id="392561"/>
    <lineage>
        <taxon>Bacteria</taxon>
        <taxon>Thermotogati</taxon>
        <taxon>Deinococcota</taxon>
        <taxon>Deinococci</taxon>
        <taxon>Deinococcales</taxon>
        <taxon>Deinococcaceae</taxon>
        <taxon>Deinococcus</taxon>
    </lineage>
</organism>
<reference evidence="3" key="1">
    <citation type="journal article" date="2019" name="Int. J. Syst. Evol. Microbiol.">
        <title>The Global Catalogue of Microorganisms (GCM) 10K type strain sequencing project: providing services to taxonomists for standard genome sequencing and annotation.</title>
        <authorList>
            <consortium name="The Broad Institute Genomics Platform"/>
            <consortium name="The Broad Institute Genome Sequencing Center for Infectious Disease"/>
            <person name="Wu L."/>
            <person name="Ma J."/>
        </authorList>
    </citation>
    <scope>NUCLEOTIDE SEQUENCE [LARGE SCALE GENOMIC DNA]</scope>
    <source>
        <strain evidence="3">CGMCC 1.15772</strain>
    </source>
</reference>
<evidence type="ECO:0000313" key="3">
    <source>
        <dbReference type="Proteomes" id="UP001596297"/>
    </source>
</evidence>
<dbReference type="InterPro" id="IPR001279">
    <property type="entry name" value="Metallo-B-lactamas"/>
</dbReference>
<evidence type="ECO:0000313" key="2">
    <source>
        <dbReference type="EMBL" id="MFC6592053.1"/>
    </source>
</evidence>
<dbReference type="RefSeq" id="WP_380083068.1">
    <property type="nucleotide sequence ID" value="NZ_JBHSWD010000001.1"/>
</dbReference>
<dbReference type="PANTHER" id="PTHR34817">
    <property type="entry name" value="NUCLEOTIDYLTRANSFERASE"/>
    <property type="match status" value="1"/>
</dbReference>
<sequence>MLTIEVLGQPAQDNALWVQADNGQGITRLLLDCGAATVSGLPMAEIQQIDHLLLSHLHIDHIAGFDDFFRVNFDRRTKENHIWGPPETARILGHRFQGFWWNHAPDHRASWLVHEVGAEEIRTFRFEAGEAFAHAHPVGTRQREDCLIETPQLRVDALNLQHHGTSLGFLLREPERANVSAAKMRELGLKGGPWLAQLKAGEAATVQVGEQVWDAQELRQRLLEVSPGESAAYLTDFLLNDTELARLAPSCKALKRFIWKRSTPPKTLNWRAKTTTPLSRRVRGWRRRLEWGAWCCCTCPAAIPKPTGGGCWPQHRPFSRQPAFPRIGPRKGGPMTSYPPQLTEAVQDHPYPLLFATISGAHLYGFPSPDSDWDLRGAHILPLPEVLGLDEPNETHELTRDDGEVELDLVTHDLRKFAALLLRRNGYVLEQLLSPLIVHTTPAHAELCALAPQLVTRHHVYHYLGFTNKQWALLEKEEQPRVKPLLYAFRTVLTGIHLMRTGEVQANLERLNAEAKLPYLTDLMELKRGGREKEPLPGPLDFYRAEHGRLLAELEGLKDTTHLQHEVPAEVRRAVSDLVVRVRLGAVRGLAQRRQQPLTHGL</sequence>
<accession>A0ABW1YDE9</accession>
<dbReference type="Proteomes" id="UP001596297">
    <property type="component" value="Unassembled WGS sequence"/>
</dbReference>
<dbReference type="InterPro" id="IPR036866">
    <property type="entry name" value="RibonucZ/Hydroxyglut_hydro"/>
</dbReference>
<dbReference type="Pfam" id="PF10127">
    <property type="entry name" value="RlaP"/>
    <property type="match status" value="1"/>
</dbReference>
<gene>
    <name evidence="2" type="ORF">ACFP81_08610</name>
</gene>
<name>A0ABW1YDE9_9DEIO</name>
<dbReference type="EMBL" id="JBHSWD010000001">
    <property type="protein sequence ID" value="MFC6592053.1"/>
    <property type="molecule type" value="Genomic_DNA"/>
</dbReference>
<dbReference type="Pfam" id="PF12706">
    <property type="entry name" value="Lactamase_B_2"/>
    <property type="match status" value="1"/>
</dbReference>